<dbReference type="OrthoDB" id="3349377at2759"/>
<dbReference type="Proteomes" id="UP000076722">
    <property type="component" value="Unassembled WGS sequence"/>
</dbReference>
<dbReference type="AlphaFoldDB" id="A0A164WMP3"/>
<feature type="transmembrane region" description="Helical" evidence="1">
    <location>
        <begin position="64"/>
        <end position="84"/>
    </location>
</feature>
<organism evidence="2 3">
    <name type="scientific">Sistotremastrum niveocremeum HHB9708</name>
    <dbReference type="NCBI Taxonomy" id="1314777"/>
    <lineage>
        <taxon>Eukaryota</taxon>
        <taxon>Fungi</taxon>
        <taxon>Dikarya</taxon>
        <taxon>Basidiomycota</taxon>
        <taxon>Agaricomycotina</taxon>
        <taxon>Agaricomycetes</taxon>
        <taxon>Sistotremastrales</taxon>
        <taxon>Sistotremastraceae</taxon>
        <taxon>Sertulicium</taxon>
        <taxon>Sertulicium niveocremeum</taxon>
    </lineage>
</organism>
<proteinExistence type="predicted"/>
<dbReference type="EMBL" id="KV419402">
    <property type="protein sequence ID" value="KZS95186.1"/>
    <property type="molecule type" value="Genomic_DNA"/>
</dbReference>
<accession>A0A164WMP3</accession>
<reference evidence="2 3" key="1">
    <citation type="journal article" date="2016" name="Mol. Biol. Evol.">
        <title>Comparative Genomics of Early-Diverging Mushroom-Forming Fungi Provides Insights into the Origins of Lignocellulose Decay Capabilities.</title>
        <authorList>
            <person name="Nagy L.G."/>
            <person name="Riley R."/>
            <person name="Tritt A."/>
            <person name="Adam C."/>
            <person name="Daum C."/>
            <person name="Floudas D."/>
            <person name="Sun H."/>
            <person name="Yadav J.S."/>
            <person name="Pangilinan J."/>
            <person name="Larsson K.H."/>
            <person name="Matsuura K."/>
            <person name="Barry K."/>
            <person name="Labutti K."/>
            <person name="Kuo R."/>
            <person name="Ohm R.A."/>
            <person name="Bhattacharya S.S."/>
            <person name="Shirouzu T."/>
            <person name="Yoshinaga Y."/>
            <person name="Martin F.M."/>
            <person name="Grigoriev I.V."/>
            <person name="Hibbett D.S."/>
        </authorList>
    </citation>
    <scope>NUCLEOTIDE SEQUENCE [LARGE SCALE GENOMIC DNA]</scope>
    <source>
        <strain evidence="2 3">HHB9708</strain>
    </source>
</reference>
<gene>
    <name evidence="2" type="ORF">SISNIDRAFT_464839</name>
</gene>
<name>A0A164WMP3_9AGAM</name>
<protein>
    <submittedName>
        <fullName evidence="2">Uncharacterized protein</fullName>
    </submittedName>
</protein>
<keyword evidence="1" id="KW-1133">Transmembrane helix</keyword>
<keyword evidence="3" id="KW-1185">Reference proteome</keyword>
<keyword evidence="1" id="KW-0472">Membrane</keyword>
<keyword evidence="1" id="KW-0812">Transmembrane</keyword>
<evidence type="ECO:0000256" key="1">
    <source>
        <dbReference type="SAM" id="Phobius"/>
    </source>
</evidence>
<evidence type="ECO:0000313" key="2">
    <source>
        <dbReference type="EMBL" id="KZS95186.1"/>
    </source>
</evidence>
<evidence type="ECO:0000313" key="3">
    <source>
        <dbReference type="Proteomes" id="UP000076722"/>
    </source>
</evidence>
<sequence length="122" mass="14054">MPLAVNTVPKPSLKVRCHYWIAIWLPGTPATAVLSTQIFVARESLINELAPGIYMCGETQKLTFLWSFWIPILTFEITVFLLVAHKAIKKWGVNILRNSHKPTIGEKLMEVLFYDSFIYFIR</sequence>